<name>A0A4Y2E8R9_ARAVE</name>
<accession>A0A4Y2E8R9</accession>
<reference evidence="2 3" key="1">
    <citation type="journal article" date="2019" name="Sci. Rep.">
        <title>Orb-weaving spider Araneus ventricosus genome elucidates the spidroin gene catalogue.</title>
        <authorList>
            <person name="Kono N."/>
            <person name="Nakamura H."/>
            <person name="Ohtoshi R."/>
            <person name="Moran D.A.P."/>
            <person name="Shinohara A."/>
            <person name="Yoshida Y."/>
            <person name="Fujiwara M."/>
            <person name="Mori M."/>
            <person name="Tomita M."/>
            <person name="Arakawa K."/>
        </authorList>
    </citation>
    <scope>NUCLEOTIDE SEQUENCE [LARGE SCALE GENOMIC DNA]</scope>
</reference>
<organism evidence="2 3">
    <name type="scientific">Araneus ventricosus</name>
    <name type="common">Orbweaver spider</name>
    <name type="synonym">Epeira ventricosa</name>
    <dbReference type="NCBI Taxonomy" id="182803"/>
    <lineage>
        <taxon>Eukaryota</taxon>
        <taxon>Metazoa</taxon>
        <taxon>Ecdysozoa</taxon>
        <taxon>Arthropoda</taxon>
        <taxon>Chelicerata</taxon>
        <taxon>Arachnida</taxon>
        <taxon>Araneae</taxon>
        <taxon>Araneomorphae</taxon>
        <taxon>Entelegynae</taxon>
        <taxon>Araneoidea</taxon>
        <taxon>Araneidae</taxon>
        <taxon>Araneus</taxon>
    </lineage>
</organism>
<dbReference type="AlphaFoldDB" id="A0A4Y2E8R9"/>
<keyword evidence="3" id="KW-1185">Reference proteome</keyword>
<dbReference type="Proteomes" id="UP000499080">
    <property type="component" value="Unassembled WGS sequence"/>
</dbReference>
<feature type="compositionally biased region" description="Polar residues" evidence="1">
    <location>
        <begin position="71"/>
        <end position="85"/>
    </location>
</feature>
<dbReference type="EMBL" id="BGPR01091992">
    <property type="protein sequence ID" value="GBM25563.1"/>
    <property type="molecule type" value="Genomic_DNA"/>
</dbReference>
<comment type="caution">
    <text evidence="2">The sequence shown here is derived from an EMBL/GenBank/DDBJ whole genome shotgun (WGS) entry which is preliminary data.</text>
</comment>
<feature type="region of interest" description="Disordered" evidence="1">
    <location>
        <begin position="56"/>
        <end position="85"/>
    </location>
</feature>
<evidence type="ECO:0000313" key="2">
    <source>
        <dbReference type="EMBL" id="GBM25563.1"/>
    </source>
</evidence>
<gene>
    <name evidence="2" type="ORF">AVEN_133468_1</name>
</gene>
<evidence type="ECO:0000256" key="1">
    <source>
        <dbReference type="SAM" id="MobiDB-lite"/>
    </source>
</evidence>
<sequence>MGTILHEGYCRQHISFLQSRKSVFIQKSEMPLTSHCAIFPDGYWKTLFKEEKKRRNHTKLSHGVNGEGDNVVNSRISSIHINQTE</sequence>
<evidence type="ECO:0000313" key="3">
    <source>
        <dbReference type="Proteomes" id="UP000499080"/>
    </source>
</evidence>
<proteinExistence type="predicted"/>
<protein>
    <submittedName>
        <fullName evidence="2">Uncharacterized protein</fullName>
    </submittedName>
</protein>